<dbReference type="OrthoDB" id="10010129at2759"/>
<dbReference type="GO" id="GO:0006417">
    <property type="term" value="P:regulation of translation"/>
    <property type="evidence" value="ECO:0007669"/>
    <property type="project" value="UniProtKB-UniRule"/>
</dbReference>
<dbReference type="AlphaFoldDB" id="Q869A9"/>
<evidence type="ECO:0000256" key="5">
    <source>
        <dbReference type="ARBA" id="ARBA00022833"/>
    </source>
</evidence>
<sequence length="177" mass="20527">MWAHSRTHHPCYSASFDFMDMIRNSLSYTQLPQSDGDVMEEFRRNGREVPIDDSPMQWESNFNLLYAHSRHIETQYCLQKDCSPSIYAKKGTWCAFCRNNGESDKIFRSHQLKDNYGKTVCPILQKYVCPPCKATGPEAHTVKYCPKNPNPLPVALMNVLKAQRSETSKARVKRNRY</sequence>
<evidence type="ECO:0000256" key="2">
    <source>
        <dbReference type="ARBA" id="ARBA00022490"/>
    </source>
</evidence>
<keyword evidence="3" id="KW-0479">Metal-binding</keyword>
<feature type="domain" description="Nanos-type" evidence="9">
    <location>
        <begin position="93"/>
        <end position="147"/>
    </location>
</feature>
<comment type="similarity">
    <text evidence="8">Belongs to the nanos family.</text>
</comment>
<accession>Q869A9</accession>
<evidence type="ECO:0000256" key="1">
    <source>
        <dbReference type="ARBA" id="ARBA00004496"/>
    </source>
</evidence>
<evidence type="ECO:0000313" key="10">
    <source>
        <dbReference type="EMBL" id="AAO38523.1"/>
    </source>
</evidence>
<keyword evidence="5" id="KW-0862">Zinc</keyword>
<keyword evidence="4 8" id="KW-0863">Zinc-finger</keyword>
<keyword evidence="2" id="KW-0963">Cytoplasm</keyword>
<dbReference type="PANTHER" id="PTHR12887">
    <property type="entry name" value="NANOS PROTEIN"/>
    <property type="match status" value="1"/>
</dbReference>
<proteinExistence type="evidence at transcript level"/>
<dbReference type="PROSITE" id="PS51522">
    <property type="entry name" value="ZF_NANOS"/>
    <property type="match status" value="1"/>
</dbReference>
<name>Q869A9_SCHAM</name>
<dbReference type="InterPro" id="IPR038129">
    <property type="entry name" value="Nanos_sf"/>
</dbReference>
<dbReference type="Gene3D" id="4.10.60.30">
    <property type="entry name" value="Nanos, RNA-binding domain"/>
    <property type="match status" value="1"/>
</dbReference>
<protein>
    <submittedName>
        <fullName evidence="10">Nanos</fullName>
    </submittedName>
</protein>
<comment type="subcellular location">
    <subcellularLocation>
        <location evidence="1">Cytoplasm</location>
    </subcellularLocation>
</comment>
<evidence type="ECO:0000256" key="4">
    <source>
        <dbReference type="ARBA" id="ARBA00022771"/>
    </source>
</evidence>
<dbReference type="InterPro" id="IPR024161">
    <property type="entry name" value="Znf_nanos-typ"/>
</dbReference>
<organism evidence="10">
    <name type="scientific">Schistocerca americana</name>
    <name type="common">American grasshopper</name>
    <dbReference type="NCBI Taxonomy" id="7009"/>
    <lineage>
        <taxon>Eukaryota</taxon>
        <taxon>Metazoa</taxon>
        <taxon>Ecdysozoa</taxon>
        <taxon>Arthropoda</taxon>
        <taxon>Hexapoda</taxon>
        <taxon>Insecta</taxon>
        <taxon>Pterygota</taxon>
        <taxon>Neoptera</taxon>
        <taxon>Polyneoptera</taxon>
        <taxon>Orthoptera</taxon>
        <taxon>Caelifera</taxon>
        <taxon>Acrididea</taxon>
        <taxon>Acridomorpha</taxon>
        <taxon>Acridoidea</taxon>
        <taxon>Acrididae</taxon>
        <taxon>Cyrtacanthacridinae</taxon>
        <taxon>Schistocerca</taxon>
    </lineage>
</organism>
<dbReference type="InterPro" id="IPR008705">
    <property type="entry name" value="Nanos/Xcar2"/>
</dbReference>
<keyword evidence="6 8" id="KW-0810">Translation regulation</keyword>
<dbReference type="GO" id="GO:0008270">
    <property type="term" value="F:zinc ion binding"/>
    <property type="evidence" value="ECO:0007669"/>
    <property type="project" value="UniProtKB-KW"/>
</dbReference>
<evidence type="ECO:0000256" key="7">
    <source>
        <dbReference type="ARBA" id="ARBA00022884"/>
    </source>
</evidence>
<reference evidence="10" key="1">
    <citation type="journal article" date="2003" name="Curr. Biol.">
        <title>Nanos plays a conserved role in axial patterning outside of the Diptera.</title>
        <authorList>
            <person name="Lall S."/>
            <person name="Ludwig M.Z."/>
            <person name="Patel N.H."/>
        </authorList>
    </citation>
    <scope>NUCLEOTIDE SEQUENCE</scope>
</reference>
<dbReference type="GO" id="GO:0005737">
    <property type="term" value="C:cytoplasm"/>
    <property type="evidence" value="ECO:0007669"/>
    <property type="project" value="UniProtKB-SubCell"/>
</dbReference>
<evidence type="ECO:0000256" key="8">
    <source>
        <dbReference type="PROSITE-ProRule" id="PRU00855"/>
    </source>
</evidence>
<dbReference type="EMBL" id="AY179887">
    <property type="protein sequence ID" value="AAO38523.1"/>
    <property type="molecule type" value="mRNA"/>
</dbReference>
<gene>
    <name evidence="10" type="primary">nanos</name>
</gene>
<dbReference type="Pfam" id="PF05741">
    <property type="entry name" value="zf-nanos"/>
    <property type="match status" value="1"/>
</dbReference>
<evidence type="ECO:0000256" key="3">
    <source>
        <dbReference type="ARBA" id="ARBA00022723"/>
    </source>
</evidence>
<evidence type="ECO:0000256" key="6">
    <source>
        <dbReference type="ARBA" id="ARBA00022845"/>
    </source>
</evidence>
<keyword evidence="7 8" id="KW-0694">RNA-binding</keyword>
<dbReference type="GO" id="GO:0003723">
    <property type="term" value="F:RNA binding"/>
    <property type="evidence" value="ECO:0007669"/>
    <property type="project" value="UniProtKB-UniRule"/>
</dbReference>
<evidence type="ECO:0000259" key="9">
    <source>
        <dbReference type="PROSITE" id="PS51522"/>
    </source>
</evidence>